<dbReference type="AlphaFoldDB" id="A0A914W583"/>
<evidence type="ECO:0000259" key="2">
    <source>
        <dbReference type="Pfam" id="PF24674"/>
    </source>
</evidence>
<dbReference type="InterPro" id="IPR027417">
    <property type="entry name" value="P-loop_NTPase"/>
</dbReference>
<dbReference type="Gene3D" id="3.40.50.300">
    <property type="entry name" value="P-loop containing nucleotide triphosphate hydrolases"/>
    <property type="match status" value="1"/>
</dbReference>
<evidence type="ECO:0000256" key="1">
    <source>
        <dbReference type="SAM" id="Coils"/>
    </source>
</evidence>
<feature type="coiled-coil region" evidence="1">
    <location>
        <begin position="716"/>
        <end position="747"/>
    </location>
</feature>
<dbReference type="WBParaSite" id="PSAMB.scaffold3278size18954.g20907.t1">
    <property type="protein sequence ID" value="PSAMB.scaffold3278size18954.g20907.t1"/>
    <property type="gene ID" value="PSAMB.scaffold3278size18954.g20907"/>
</dbReference>
<evidence type="ECO:0000313" key="3">
    <source>
        <dbReference type="Proteomes" id="UP000887566"/>
    </source>
</evidence>
<sequence>MVNIFKRDLPNGAIKRIENPQHNSEFFFSSKVSEKLHKLNVQGEVSLSVLFGIISVEGSAAYLNEKKNSSHDVQCSFVQKIRTISERVNLFDEELKACFGSDFGKGTSATHVVVGIEWGANATVTLTHASSKDVEKKEVEGRLKLALKKFSVGGEGKEPSANSSDNLFEELHMKVHADIMPNHEGAPRNVNEALEFIYNMPKRVADTNGGMGRQLEFHLLPISVLAELIQFFTNLNHIIHTIEIGEVKKFEQVFDQIDEYQEKLNDLLIVMNANKAILTKAVQDKVHDYRNDFEATVATFKADLAKKLCEVRGGEAELPELAYMRLEFQKHSTASPTKMPNAKCVPLELPCPKATPRGHCAKEKHEWICVNCHTIVEYNNNKIYCQCGYEHMQHFRYKCNHEMHGDGHIAFELDELQNLVNKIRPYEEINIVVLGETGVGKSTWINAIANYISHESIDTALEGELINLIPTKFQLTIKNGENLRRVEVKVGESENESFHENQSSTQIPRSYVFTNNQKLYRIIDTPGIGDTRGIEQDKQNIQSILSFLAQYDEIHAICILMMPNQSRLTPTFEFCFKELIMQFHRSAAQNIVFCFTNTSGSNFCVGETHGPLESLTNAIKSVQRVDIPLTSHTMYAFDNMAYRYLCTKIQENFLFPPDLEDLYRQSFIVSRKETLRLFEYVKDLPPHNAKDSLSLNYARKVIIGLTGPLTMISSAVGQTLEKIKEREKEIEEHKNNEQELLKILKRKIPITRYKMTKEDTVFCKTCSVQKSYYGEQRTPYYEADPTVMDKNPFKIWT</sequence>
<dbReference type="Pfam" id="PF24674">
    <property type="entry name" value="MACPF_SNTX"/>
    <property type="match status" value="1"/>
</dbReference>
<accession>A0A914W583</accession>
<dbReference type="PANTHER" id="PTHR32046">
    <property type="entry name" value="G DOMAIN-CONTAINING PROTEIN"/>
    <property type="match status" value="1"/>
</dbReference>
<feature type="domain" description="SNTX MACPF/CDC-like" evidence="2">
    <location>
        <begin position="21"/>
        <end position="182"/>
    </location>
</feature>
<name>A0A914W583_9BILA</name>
<dbReference type="InterPro" id="IPR056072">
    <property type="entry name" value="SNTX_MACPF/CDC-like_dom"/>
</dbReference>
<dbReference type="PANTHER" id="PTHR32046:SF11">
    <property type="entry name" value="IMMUNE-ASSOCIATED NUCLEOTIDE-BINDING PROTEIN 10-LIKE"/>
    <property type="match status" value="1"/>
</dbReference>
<dbReference type="SUPFAM" id="SSF52540">
    <property type="entry name" value="P-loop containing nucleoside triphosphate hydrolases"/>
    <property type="match status" value="1"/>
</dbReference>
<keyword evidence="1" id="KW-0175">Coiled coil</keyword>
<keyword evidence="3" id="KW-1185">Reference proteome</keyword>
<reference evidence="4" key="1">
    <citation type="submission" date="2022-11" db="UniProtKB">
        <authorList>
            <consortium name="WormBaseParasite"/>
        </authorList>
    </citation>
    <scope>IDENTIFICATION</scope>
</reference>
<dbReference type="Proteomes" id="UP000887566">
    <property type="component" value="Unplaced"/>
</dbReference>
<organism evidence="3 4">
    <name type="scientific">Plectus sambesii</name>
    <dbReference type="NCBI Taxonomy" id="2011161"/>
    <lineage>
        <taxon>Eukaryota</taxon>
        <taxon>Metazoa</taxon>
        <taxon>Ecdysozoa</taxon>
        <taxon>Nematoda</taxon>
        <taxon>Chromadorea</taxon>
        <taxon>Plectida</taxon>
        <taxon>Plectina</taxon>
        <taxon>Plectoidea</taxon>
        <taxon>Plectidae</taxon>
        <taxon>Plectus</taxon>
    </lineage>
</organism>
<evidence type="ECO:0000313" key="4">
    <source>
        <dbReference type="WBParaSite" id="PSAMB.scaffold3278size18954.g20907.t1"/>
    </source>
</evidence>
<protein>
    <submittedName>
        <fullName evidence="4">G domain-containing protein</fullName>
    </submittedName>
</protein>
<proteinExistence type="predicted"/>